<dbReference type="InterPro" id="IPR012337">
    <property type="entry name" value="RNaseH-like_sf"/>
</dbReference>
<dbReference type="Pfam" id="PF17921">
    <property type="entry name" value="Integrase_H2C2"/>
    <property type="match status" value="1"/>
</dbReference>
<dbReference type="Gene3D" id="1.10.340.70">
    <property type="match status" value="1"/>
</dbReference>
<dbReference type="OMA" id="WTSHRIR"/>
<evidence type="ECO:0000259" key="3">
    <source>
        <dbReference type="PROSITE" id="PS50994"/>
    </source>
</evidence>
<dbReference type="PANTHER" id="PTHR37984">
    <property type="entry name" value="PROTEIN CBG26694"/>
    <property type="match status" value="1"/>
</dbReference>
<dbReference type="STRING" id="75743.A0A401QF05"/>
<keyword evidence="5" id="KW-1185">Reference proteome</keyword>
<accession>A0A401QF05</accession>
<dbReference type="Proteomes" id="UP000288216">
    <property type="component" value="Unassembled WGS sequence"/>
</dbReference>
<sequence>MARWLAQLQEYTLRIEYREGRKHLNADALSRRPVIEAALDSGQACPCFTGGRCRHPDRDHIKARPNLVHAELAAVAPVRGTEEALPIDQLPPEGDAIQEEVGCAFPGLTLAQLQDTQSRDPELTIVRDALEQGHTSIGGAWRGLYSRLELIDGVVRERTTDGKPGPIAVPITVRPLLIHTVHNQPCGGHDGVRRTCDTLRRQYVWPGLRQQVHTWVQGCQDCQRTARKPPRYVAPLRPLRVSRVNQLVGIDLTGPLTTSHRGNKYILVAVEYLTRHHVAVAIPDKRAETVARAFLEHYVLRHGVPERVLSDQGQEFEADVFRLLCQSLGIEKLRTTAYHPQANGMVERFNRTLASKLRCVTDPHQRDWDDHLPYKVLAYNTTVHTSTKQTPFFLRHGHEARLPTDLLLGAPAPQPDTGGHPHEPWLDALRQARAEACRAGEAARQRHKAAARPRTDPTL</sequence>
<reference evidence="4 5" key="1">
    <citation type="journal article" date="2018" name="Nat. Ecol. Evol.">
        <title>Shark genomes provide insights into elasmobranch evolution and the origin of vertebrates.</title>
        <authorList>
            <person name="Hara Y"/>
            <person name="Yamaguchi K"/>
            <person name="Onimaru K"/>
            <person name="Kadota M"/>
            <person name="Koyanagi M"/>
            <person name="Keeley SD"/>
            <person name="Tatsumi K"/>
            <person name="Tanaka K"/>
            <person name="Motone F"/>
            <person name="Kageyama Y"/>
            <person name="Nozu R"/>
            <person name="Adachi N"/>
            <person name="Nishimura O"/>
            <person name="Nakagawa R"/>
            <person name="Tanegashima C"/>
            <person name="Kiyatake I"/>
            <person name="Matsumoto R"/>
            <person name="Murakumo K"/>
            <person name="Nishida K"/>
            <person name="Terakita A"/>
            <person name="Kuratani S"/>
            <person name="Sato K"/>
            <person name="Hyodo S Kuraku.S."/>
        </authorList>
    </citation>
    <scope>NUCLEOTIDE SEQUENCE [LARGE SCALE GENOMIC DNA]</scope>
</reference>
<evidence type="ECO:0000313" key="5">
    <source>
        <dbReference type="Proteomes" id="UP000288216"/>
    </source>
</evidence>
<dbReference type="InterPro" id="IPR041588">
    <property type="entry name" value="Integrase_H2C2"/>
</dbReference>
<name>A0A401QF05_SCYTO</name>
<evidence type="ECO:0000313" key="4">
    <source>
        <dbReference type="EMBL" id="GCB83951.1"/>
    </source>
</evidence>
<dbReference type="GO" id="GO:0003676">
    <property type="term" value="F:nucleic acid binding"/>
    <property type="evidence" value="ECO:0007669"/>
    <property type="project" value="InterPro"/>
</dbReference>
<dbReference type="AlphaFoldDB" id="A0A401QF05"/>
<feature type="region of interest" description="Disordered" evidence="2">
    <location>
        <begin position="438"/>
        <end position="459"/>
    </location>
</feature>
<gene>
    <name evidence="4" type="ORF">scyTo_0024658</name>
</gene>
<dbReference type="OrthoDB" id="441285at2759"/>
<dbReference type="SUPFAM" id="SSF53098">
    <property type="entry name" value="Ribonuclease H-like"/>
    <property type="match status" value="1"/>
</dbReference>
<dbReference type="InterPro" id="IPR001584">
    <property type="entry name" value="Integrase_cat-core"/>
</dbReference>
<dbReference type="Pfam" id="PF00665">
    <property type="entry name" value="rve"/>
    <property type="match status" value="1"/>
</dbReference>
<dbReference type="GO" id="GO:0015074">
    <property type="term" value="P:DNA integration"/>
    <property type="evidence" value="ECO:0007669"/>
    <property type="project" value="InterPro"/>
</dbReference>
<evidence type="ECO:0000256" key="2">
    <source>
        <dbReference type="SAM" id="MobiDB-lite"/>
    </source>
</evidence>
<dbReference type="FunFam" id="3.30.420.10:FF:000032">
    <property type="entry name" value="Retrovirus-related Pol polyprotein from transposon 297-like Protein"/>
    <property type="match status" value="1"/>
</dbReference>
<dbReference type="InterPro" id="IPR036397">
    <property type="entry name" value="RNaseH_sf"/>
</dbReference>
<organism evidence="4 5">
    <name type="scientific">Scyliorhinus torazame</name>
    <name type="common">Cloudy catshark</name>
    <name type="synonym">Catulus torazame</name>
    <dbReference type="NCBI Taxonomy" id="75743"/>
    <lineage>
        <taxon>Eukaryota</taxon>
        <taxon>Metazoa</taxon>
        <taxon>Chordata</taxon>
        <taxon>Craniata</taxon>
        <taxon>Vertebrata</taxon>
        <taxon>Chondrichthyes</taxon>
        <taxon>Elasmobranchii</taxon>
        <taxon>Galeomorphii</taxon>
        <taxon>Galeoidea</taxon>
        <taxon>Carcharhiniformes</taxon>
        <taxon>Scyliorhinidae</taxon>
        <taxon>Scyliorhinus</taxon>
    </lineage>
</organism>
<evidence type="ECO:0000256" key="1">
    <source>
        <dbReference type="ARBA" id="ARBA00039658"/>
    </source>
</evidence>
<comment type="caution">
    <text evidence="4">The sequence shown here is derived from an EMBL/GenBank/DDBJ whole genome shotgun (WGS) entry which is preliminary data.</text>
</comment>
<dbReference type="PANTHER" id="PTHR37984:SF15">
    <property type="entry name" value="INTEGRASE CATALYTIC DOMAIN-CONTAINING PROTEIN"/>
    <property type="match status" value="1"/>
</dbReference>
<dbReference type="PROSITE" id="PS50994">
    <property type="entry name" value="INTEGRASE"/>
    <property type="match status" value="1"/>
</dbReference>
<dbReference type="InterPro" id="IPR050951">
    <property type="entry name" value="Retrovirus_Pol_polyprotein"/>
</dbReference>
<dbReference type="EMBL" id="BFAA01052635">
    <property type="protein sequence ID" value="GCB83951.1"/>
    <property type="molecule type" value="Genomic_DNA"/>
</dbReference>
<proteinExistence type="predicted"/>
<protein>
    <recommendedName>
        <fullName evidence="1">Gypsy retrotransposon integrase-like protein 1</fullName>
    </recommendedName>
</protein>
<feature type="domain" description="Integrase catalytic" evidence="3">
    <location>
        <begin position="234"/>
        <end position="399"/>
    </location>
</feature>
<feature type="non-terminal residue" evidence="4">
    <location>
        <position position="459"/>
    </location>
</feature>
<dbReference type="Gene3D" id="3.30.420.10">
    <property type="entry name" value="Ribonuclease H-like superfamily/Ribonuclease H"/>
    <property type="match status" value="1"/>
</dbReference>